<dbReference type="InterPro" id="IPR047137">
    <property type="entry name" value="ORF3"/>
</dbReference>
<feature type="compositionally biased region" description="Basic and acidic residues" evidence="1">
    <location>
        <begin position="332"/>
        <end position="341"/>
    </location>
</feature>
<evidence type="ECO:0000256" key="1">
    <source>
        <dbReference type="SAM" id="MobiDB-lite"/>
    </source>
</evidence>
<accession>A0A7X0IE74</accession>
<evidence type="ECO:0000259" key="2">
    <source>
        <dbReference type="Pfam" id="PF03364"/>
    </source>
</evidence>
<dbReference type="PANTHER" id="PTHR33824:SF7">
    <property type="entry name" value="POLYKETIDE CYCLASE_DEHYDRASE AND LIPID TRANSPORT SUPERFAMILY PROTEIN"/>
    <property type="match status" value="1"/>
</dbReference>
<feature type="region of interest" description="Disordered" evidence="1">
    <location>
        <begin position="259"/>
        <end position="391"/>
    </location>
</feature>
<evidence type="ECO:0000313" key="3">
    <source>
        <dbReference type="EMBL" id="MBB6473580.1"/>
    </source>
</evidence>
<sequence length="391" mass="44223">MAAREGASKVAGSPIKGAALSLAKSAGRYALSKFGDRVQKTTTRLTDYVQGGGDVQGLVGAVTGSSGKTGKLKAFAQTAWGGLKRKFGLGGKGETGKFKFYNIIESQDIGAPVSLVYNQWTQFADWPSFMKKVEKVVQESDEKITFQAKVFWSRRTWQATIQEQSPDEKIIWNSQGAKGSADGSVTFHELAPQMTRVLVSMVWTPKGFMEKTGGIWRAQGRRARLEFKHFRRQVMNDALQHPDDIEGWRGVIHEGEVVKDHETAVREEREAKEREEQEREDREAEERAERGEQEPEEGEEFEGEEPEEPEEGEEPEETEETGEPAGRRGRGGRREEGEERRPRGRGRRAVPEEPEEAEEPEYYEEAENYEEPAEPRRGTRREPPARGPRRR</sequence>
<dbReference type="InterPro" id="IPR023393">
    <property type="entry name" value="START-like_dom_sf"/>
</dbReference>
<organism evidence="3 4">
    <name type="scientific">Sphaerisporangium rubeum</name>
    <dbReference type="NCBI Taxonomy" id="321317"/>
    <lineage>
        <taxon>Bacteria</taxon>
        <taxon>Bacillati</taxon>
        <taxon>Actinomycetota</taxon>
        <taxon>Actinomycetes</taxon>
        <taxon>Streptosporangiales</taxon>
        <taxon>Streptosporangiaceae</taxon>
        <taxon>Sphaerisporangium</taxon>
    </lineage>
</organism>
<protein>
    <submittedName>
        <fullName evidence="3">Putative membrane protein</fullName>
    </submittedName>
</protein>
<dbReference type="SUPFAM" id="SSF55961">
    <property type="entry name" value="Bet v1-like"/>
    <property type="match status" value="1"/>
</dbReference>
<name>A0A7X0IE74_9ACTN</name>
<dbReference type="Gene3D" id="3.30.530.20">
    <property type="match status" value="1"/>
</dbReference>
<proteinExistence type="predicted"/>
<keyword evidence="4" id="KW-1185">Reference proteome</keyword>
<dbReference type="Pfam" id="PF03364">
    <property type="entry name" value="Polyketide_cyc"/>
    <property type="match status" value="1"/>
</dbReference>
<dbReference type="PANTHER" id="PTHR33824">
    <property type="entry name" value="POLYKETIDE CYCLASE/DEHYDRASE AND LIPID TRANSPORT SUPERFAMILY PROTEIN"/>
    <property type="match status" value="1"/>
</dbReference>
<feature type="domain" description="Coenzyme Q-binding protein COQ10 START" evidence="2">
    <location>
        <begin position="109"/>
        <end position="229"/>
    </location>
</feature>
<feature type="compositionally biased region" description="Basic and acidic residues" evidence="1">
    <location>
        <begin position="259"/>
        <end position="293"/>
    </location>
</feature>
<dbReference type="Proteomes" id="UP000555564">
    <property type="component" value="Unassembled WGS sequence"/>
</dbReference>
<evidence type="ECO:0000313" key="4">
    <source>
        <dbReference type="Proteomes" id="UP000555564"/>
    </source>
</evidence>
<dbReference type="AlphaFoldDB" id="A0A7X0IE74"/>
<dbReference type="EMBL" id="JACHIU010000001">
    <property type="protein sequence ID" value="MBB6473580.1"/>
    <property type="molecule type" value="Genomic_DNA"/>
</dbReference>
<feature type="compositionally biased region" description="Acidic residues" evidence="1">
    <location>
        <begin position="294"/>
        <end position="322"/>
    </location>
</feature>
<dbReference type="InterPro" id="IPR005031">
    <property type="entry name" value="COQ10_START"/>
</dbReference>
<comment type="caution">
    <text evidence="3">The sequence shown here is derived from an EMBL/GenBank/DDBJ whole genome shotgun (WGS) entry which is preliminary data.</text>
</comment>
<gene>
    <name evidence="3" type="ORF">BJ992_003011</name>
</gene>
<feature type="compositionally biased region" description="Basic and acidic residues" evidence="1">
    <location>
        <begin position="373"/>
        <end position="384"/>
    </location>
</feature>
<reference evidence="3 4" key="1">
    <citation type="submission" date="2020-08" db="EMBL/GenBank/DDBJ databases">
        <title>Sequencing the genomes of 1000 actinobacteria strains.</title>
        <authorList>
            <person name="Klenk H.-P."/>
        </authorList>
    </citation>
    <scope>NUCLEOTIDE SEQUENCE [LARGE SCALE GENOMIC DNA]</scope>
    <source>
        <strain evidence="3 4">DSM 44936</strain>
    </source>
</reference>
<dbReference type="CDD" id="cd07817">
    <property type="entry name" value="SRPBCC_8"/>
    <property type="match status" value="1"/>
</dbReference>
<feature type="compositionally biased region" description="Acidic residues" evidence="1">
    <location>
        <begin position="352"/>
        <end position="372"/>
    </location>
</feature>
<dbReference type="RefSeq" id="WP_184981440.1">
    <property type="nucleotide sequence ID" value="NZ_BAAALO010000070.1"/>
</dbReference>